<name>A0A8S2SV06_9BILA</name>
<organism evidence="1 2">
    <name type="scientific">Rotaria magnacalcarata</name>
    <dbReference type="NCBI Taxonomy" id="392030"/>
    <lineage>
        <taxon>Eukaryota</taxon>
        <taxon>Metazoa</taxon>
        <taxon>Spiralia</taxon>
        <taxon>Gnathifera</taxon>
        <taxon>Rotifera</taxon>
        <taxon>Eurotatoria</taxon>
        <taxon>Bdelloidea</taxon>
        <taxon>Philodinida</taxon>
        <taxon>Philodinidae</taxon>
        <taxon>Rotaria</taxon>
    </lineage>
</organism>
<dbReference type="EMBL" id="CAJOBH010024899">
    <property type="protein sequence ID" value="CAF4244160.1"/>
    <property type="molecule type" value="Genomic_DNA"/>
</dbReference>
<dbReference type="AlphaFoldDB" id="A0A8S2SV06"/>
<sequence>RTGKIKKLKKKSKQIIISPNNNLQLPKAFSSEGFMAHESTSDLSDGFVVQVFLSISEARNILQIPNSSY</sequence>
<proteinExistence type="predicted"/>
<reference evidence="1" key="1">
    <citation type="submission" date="2021-02" db="EMBL/GenBank/DDBJ databases">
        <authorList>
            <person name="Nowell W R."/>
        </authorList>
    </citation>
    <scope>NUCLEOTIDE SEQUENCE</scope>
</reference>
<accession>A0A8S2SV06</accession>
<dbReference type="Proteomes" id="UP000681967">
    <property type="component" value="Unassembled WGS sequence"/>
</dbReference>
<evidence type="ECO:0000313" key="1">
    <source>
        <dbReference type="EMBL" id="CAF4244160.1"/>
    </source>
</evidence>
<gene>
    <name evidence="1" type="ORF">BYL167_LOCUS25287</name>
</gene>
<evidence type="ECO:0000313" key="2">
    <source>
        <dbReference type="Proteomes" id="UP000681967"/>
    </source>
</evidence>
<feature type="non-terminal residue" evidence="1">
    <location>
        <position position="1"/>
    </location>
</feature>
<protein>
    <submittedName>
        <fullName evidence="1">Uncharacterized protein</fullName>
    </submittedName>
</protein>
<comment type="caution">
    <text evidence="1">The sequence shown here is derived from an EMBL/GenBank/DDBJ whole genome shotgun (WGS) entry which is preliminary data.</text>
</comment>